<reference evidence="16 17" key="1">
    <citation type="journal article" date="2020" name="Genome Biol. Evol.">
        <title>Comparative genomics of strictly vertically transmitted, feminizing microsporidia endosymbionts of amphipod crustaceans.</title>
        <authorList>
            <person name="Cormier A."/>
            <person name="Chebbi M.A."/>
            <person name="Giraud I."/>
            <person name="Wattier R."/>
            <person name="Teixeira M."/>
            <person name="Gilbert C."/>
            <person name="Rigaud T."/>
            <person name="Cordaux R."/>
        </authorList>
    </citation>
    <scope>NUCLEOTIDE SEQUENCE [LARGE SCALE GENOMIC DNA]</scope>
    <source>
        <strain evidence="16 17">Ou3-Ou53</strain>
    </source>
</reference>
<organism evidence="16 17">
    <name type="scientific">Nosema granulosis</name>
    <dbReference type="NCBI Taxonomy" id="83296"/>
    <lineage>
        <taxon>Eukaryota</taxon>
        <taxon>Fungi</taxon>
        <taxon>Fungi incertae sedis</taxon>
        <taxon>Microsporidia</taxon>
        <taxon>Nosematidae</taxon>
        <taxon>Nosema</taxon>
    </lineage>
</organism>
<evidence type="ECO:0000256" key="10">
    <source>
        <dbReference type="ARBA" id="ARBA00022989"/>
    </source>
</evidence>
<dbReference type="CDD" id="cd00519">
    <property type="entry name" value="Lipase_3"/>
    <property type="match status" value="1"/>
</dbReference>
<dbReference type="OrthoDB" id="438440at2759"/>
<keyword evidence="9" id="KW-0442">Lipid degradation</keyword>
<keyword evidence="8" id="KW-0106">Calcium</keyword>
<evidence type="ECO:0000256" key="11">
    <source>
        <dbReference type="ARBA" id="ARBA00023098"/>
    </source>
</evidence>
<dbReference type="GO" id="GO:0046340">
    <property type="term" value="P:diacylglycerol catabolic process"/>
    <property type="evidence" value="ECO:0007669"/>
    <property type="project" value="TreeGrafter"/>
</dbReference>
<dbReference type="InterPro" id="IPR002921">
    <property type="entry name" value="Fungal_lipase-type"/>
</dbReference>
<keyword evidence="6" id="KW-0479">Metal-binding</keyword>
<evidence type="ECO:0000256" key="2">
    <source>
        <dbReference type="ARBA" id="ARBA00004651"/>
    </source>
</evidence>
<evidence type="ECO:0000313" key="17">
    <source>
        <dbReference type="Proteomes" id="UP000740883"/>
    </source>
</evidence>
<gene>
    <name evidence="16" type="primary">ZK262.3</name>
    <name evidence="16" type="ORF">NGRA_0084</name>
</gene>
<keyword evidence="10" id="KW-1133">Transmembrane helix</keyword>
<proteinExistence type="predicted"/>
<dbReference type="GO" id="GO:0005886">
    <property type="term" value="C:plasma membrane"/>
    <property type="evidence" value="ECO:0007669"/>
    <property type="project" value="UniProtKB-SubCell"/>
</dbReference>
<evidence type="ECO:0000256" key="14">
    <source>
        <dbReference type="ARBA" id="ARBA00026104"/>
    </source>
</evidence>
<keyword evidence="11" id="KW-0443">Lipid metabolism</keyword>
<protein>
    <recommendedName>
        <fullName evidence="14">sn-1-specific diacylglycerol lipase</fullName>
        <ecNumber evidence="14">3.1.1.116</ecNumber>
    </recommendedName>
</protein>
<keyword evidence="7" id="KW-0378">Hydrolase</keyword>
<comment type="caution">
    <text evidence="16">The sequence shown here is derived from an EMBL/GenBank/DDBJ whole genome shotgun (WGS) entry which is preliminary data.</text>
</comment>
<evidence type="ECO:0000313" key="16">
    <source>
        <dbReference type="EMBL" id="KAF9764988.1"/>
    </source>
</evidence>
<sequence length="670" mass="76703">MDVSLTINRIDGVKPEYLELVVHNNTNRFKNTISYNISSVHDLLFGIIKILFKSKRFFGSAIHGVSVLRNIELKHQTGTLHIPILHGAYNNKADYFVDDEHKGMVEISYSLKYTGRKDNSIERNNFVHKLFDLFLVPQKSTRMKNFNNLVKEASKGSSTCRLFILVGVYLVDRYMSKLNYENTYNVDLLEILEYPVCVVEKTMLPRPISNPEDLEGVLLRYKYNYKIQKLKDYLKNRNSFKIIKIEQETPLTSSNNSEEEDKYTDLSFSSFLSYVFKKPVNEEDGNTVEDSTETAYKEVSFGTRKWILKLLEDEAFSYEVDKHLKPASSEPIPIQNLLSNDGFVCAHKILIEELLGVFNFAIASYGNTWPTMLLDRKTKIDSDKIQDPNRRAILETLNIPDEMLLSVSVGGINPDHIIFFDKPHNRLVISFKGTSTSDETLHDLDCEYTTFYEGLAHRGIKRLAMSFVENRAEEILFILGAFKTDDVLVTGHSLGGSLASLVSIILNREGILKGYKITTISFSAPPVVSYNLVKASNMFTVNYGNDLIPRLSYGSVVEMKYVCCSLGATKKFIETDEDAVKRLEGLRKHLNETQFFPKLYHPGRVYQLRRVKTTKGGKKISLLLFKNVGLDFYENLLVIKHAPKHHMLNHISSVLQECIDDYDKLLEMQK</sequence>
<dbReference type="PANTHER" id="PTHR45792:SF8">
    <property type="entry name" value="DIACYLGLYCEROL LIPASE-ALPHA"/>
    <property type="match status" value="1"/>
</dbReference>
<evidence type="ECO:0000256" key="13">
    <source>
        <dbReference type="ARBA" id="ARBA00024531"/>
    </source>
</evidence>
<dbReference type="EC" id="3.1.1.116" evidence="14"/>
<evidence type="ECO:0000259" key="15">
    <source>
        <dbReference type="Pfam" id="PF01764"/>
    </source>
</evidence>
<dbReference type="Gene3D" id="3.40.50.1820">
    <property type="entry name" value="alpha/beta hydrolase"/>
    <property type="match status" value="1"/>
</dbReference>
<dbReference type="InterPro" id="IPR052214">
    <property type="entry name" value="DAG_Lipase-Related"/>
</dbReference>
<evidence type="ECO:0000256" key="7">
    <source>
        <dbReference type="ARBA" id="ARBA00022801"/>
    </source>
</evidence>
<name>A0A9P6KZW8_9MICR</name>
<evidence type="ECO:0000256" key="9">
    <source>
        <dbReference type="ARBA" id="ARBA00022963"/>
    </source>
</evidence>
<dbReference type="EMBL" id="SBJO01000003">
    <property type="protein sequence ID" value="KAF9764988.1"/>
    <property type="molecule type" value="Genomic_DNA"/>
</dbReference>
<evidence type="ECO:0000256" key="1">
    <source>
        <dbReference type="ARBA" id="ARBA00001913"/>
    </source>
</evidence>
<comment type="catalytic activity">
    <reaction evidence="13">
        <text>a 1,2-diacyl-sn-glycerol + H2O = a 2-acylglycerol + a fatty acid + H(+)</text>
        <dbReference type="Rhea" id="RHEA:33275"/>
        <dbReference type="ChEBI" id="CHEBI:15377"/>
        <dbReference type="ChEBI" id="CHEBI:15378"/>
        <dbReference type="ChEBI" id="CHEBI:17389"/>
        <dbReference type="ChEBI" id="CHEBI:17815"/>
        <dbReference type="ChEBI" id="CHEBI:28868"/>
        <dbReference type="EC" id="3.1.1.116"/>
    </reaction>
    <physiologicalReaction direction="left-to-right" evidence="13">
        <dbReference type="Rhea" id="RHEA:33276"/>
    </physiologicalReaction>
</comment>
<dbReference type="GO" id="GO:0016298">
    <property type="term" value="F:lipase activity"/>
    <property type="evidence" value="ECO:0007669"/>
    <property type="project" value="TreeGrafter"/>
</dbReference>
<keyword evidence="4" id="KW-0597">Phosphoprotein</keyword>
<keyword evidence="17" id="KW-1185">Reference proteome</keyword>
<dbReference type="GO" id="GO:0046872">
    <property type="term" value="F:metal ion binding"/>
    <property type="evidence" value="ECO:0007669"/>
    <property type="project" value="UniProtKB-KW"/>
</dbReference>
<evidence type="ECO:0000256" key="12">
    <source>
        <dbReference type="ARBA" id="ARBA00023136"/>
    </source>
</evidence>
<evidence type="ECO:0000256" key="6">
    <source>
        <dbReference type="ARBA" id="ARBA00022723"/>
    </source>
</evidence>
<dbReference type="InterPro" id="IPR029058">
    <property type="entry name" value="AB_hydrolase_fold"/>
</dbReference>
<comment type="subcellular location">
    <subcellularLocation>
        <location evidence="2">Cell membrane</location>
        <topology evidence="2">Multi-pass membrane protein</topology>
    </subcellularLocation>
</comment>
<dbReference type="PANTHER" id="PTHR45792">
    <property type="entry name" value="DIACYLGLYCEROL LIPASE HOMOLOG-RELATED"/>
    <property type="match status" value="1"/>
</dbReference>
<evidence type="ECO:0000256" key="5">
    <source>
        <dbReference type="ARBA" id="ARBA00022692"/>
    </source>
</evidence>
<comment type="cofactor">
    <cofactor evidence="1">
        <name>Ca(2+)</name>
        <dbReference type="ChEBI" id="CHEBI:29108"/>
    </cofactor>
</comment>
<dbReference type="SUPFAM" id="SSF53474">
    <property type="entry name" value="alpha/beta-Hydrolases"/>
    <property type="match status" value="1"/>
</dbReference>
<feature type="domain" description="Fungal lipase-type" evidence="15">
    <location>
        <begin position="428"/>
        <end position="553"/>
    </location>
</feature>
<dbReference type="Proteomes" id="UP000740883">
    <property type="component" value="Unassembled WGS sequence"/>
</dbReference>
<evidence type="ECO:0000256" key="4">
    <source>
        <dbReference type="ARBA" id="ARBA00022553"/>
    </source>
</evidence>
<dbReference type="GO" id="GO:0019369">
    <property type="term" value="P:arachidonate metabolic process"/>
    <property type="evidence" value="ECO:0007669"/>
    <property type="project" value="TreeGrafter"/>
</dbReference>
<accession>A0A9P6KZW8</accession>
<keyword evidence="5" id="KW-0812">Transmembrane</keyword>
<evidence type="ECO:0000256" key="3">
    <source>
        <dbReference type="ARBA" id="ARBA00022475"/>
    </source>
</evidence>
<evidence type="ECO:0000256" key="8">
    <source>
        <dbReference type="ARBA" id="ARBA00022837"/>
    </source>
</evidence>
<dbReference type="Pfam" id="PF01764">
    <property type="entry name" value="Lipase_3"/>
    <property type="match status" value="1"/>
</dbReference>
<dbReference type="AlphaFoldDB" id="A0A9P6KZW8"/>
<keyword evidence="12" id="KW-0472">Membrane</keyword>
<keyword evidence="3" id="KW-1003">Cell membrane</keyword>